<name>A0A7J5X9D7_DISMA</name>
<evidence type="ECO:0000313" key="2">
    <source>
        <dbReference type="EMBL" id="KAF3833423.1"/>
    </source>
</evidence>
<feature type="region of interest" description="Disordered" evidence="1">
    <location>
        <begin position="1"/>
        <end position="57"/>
    </location>
</feature>
<dbReference type="AlphaFoldDB" id="A0A7J5X9D7"/>
<proteinExistence type="predicted"/>
<reference evidence="2 3" key="1">
    <citation type="submission" date="2020-03" db="EMBL/GenBank/DDBJ databases">
        <title>Dissostichus mawsoni Genome sequencing and assembly.</title>
        <authorList>
            <person name="Park H."/>
        </authorList>
    </citation>
    <scope>NUCLEOTIDE SEQUENCE [LARGE SCALE GENOMIC DNA]</scope>
    <source>
        <strain evidence="2">DM0001</strain>
        <tissue evidence="2">Muscle</tissue>
    </source>
</reference>
<feature type="region of interest" description="Disordered" evidence="1">
    <location>
        <begin position="84"/>
        <end position="103"/>
    </location>
</feature>
<evidence type="ECO:0000313" key="3">
    <source>
        <dbReference type="Proteomes" id="UP000518266"/>
    </source>
</evidence>
<accession>A0A7J5X9D7</accession>
<dbReference type="EMBL" id="JAAKFY010000026">
    <property type="protein sequence ID" value="KAF3833423.1"/>
    <property type="molecule type" value="Genomic_DNA"/>
</dbReference>
<organism evidence="2 3">
    <name type="scientific">Dissostichus mawsoni</name>
    <name type="common">Antarctic cod</name>
    <dbReference type="NCBI Taxonomy" id="36200"/>
    <lineage>
        <taxon>Eukaryota</taxon>
        <taxon>Metazoa</taxon>
        <taxon>Chordata</taxon>
        <taxon>Craniata</taxon>
        <taxon>Vertebrata</taxon>
        <taxon>Euteleostomi</taxon>
        <taxon>Actinopterygii</taxon>
        <taxon>Neopterygii</taxon>
        <taxon>Teleostei</taxon>
        <taxon>Neoteleostei</taxon>
        <taxon>Acanthomorphata</taxon>
        <taxon>Eupercaria</taxon>
        <taxon>Perciformes</taxon>
        <taxon>Notothenioidei</taxon>
        <taxon>Nototheniidae</taxon>
        <taxon>Dissostichus</taxon>
    </lineage>
</organism>
<sequence>MLVPGRAPSRRPAPPPQHEVSPGTSCPSLWGAGLWEEGAGPSEAPPSDAWSDSETPGDNASLAYFNLTCQLTCLNVHKHLLTGSDDTLHQRSLPPPAGCPRTEEPERIMRTTNNTFSIKEPEHIIMRTTPLESLNASS</sequence>
<comment type="caution">
    <text evidence="2">The sequence shown here is derived from an EMBL/GenBank/DDBJ whole genome shotgun (WGS) entry which is preliminary data.</text>
</comment>
<protein>
    <submittedName>
        <fullName evidence="2">Uncharacterized protein</fullName>
    </submittedName>
</protein>
<keyword evidence="3" id="KW-1185">Reference proteome</keyword>
<gene>
    <name evidence="2" type="ORF">F7725_024627</name>
</gene>
<evidence type="ECO:0000256" key="1">
    <source>
        <dbReference type="SAM" id="MobiDB-lite"/>
    </source>
</evidence>
<dbReference type="Proteomes" id="UP000518266">
    <property type="component" value="Unassembled WGS sequence"/>
</dbReference>